<evidence type="ECO:0000313" key="1">
    <source>
        <dbReference type="EMBL" id="WAH40711.1"/>
    </source>
</evidence>
<evidence type="ECO:0000313" key="2">
    <source>
        <dbReference type="Proteomes" id="UP001164761"/>
    </source>
</evidence>
<reference evidence="1" key="1">
    <citation type="submission" date="2022-08" db="EMBL/GenBank/DDBJ databases">
        <title>Alicyclobacillus fastidiosus DSM 17978, complete genome.</title>
        <authorList>
            <person name="Wang Q."/>
            <person name="Cai R."/>
            <person name="Wang Z."/>
        </authorList>
    </citation>
    <scope>NUCLEOTIDE SEQUENCE</scope>
    <source>
        <strain evidence="1">DSM 17978</strain>
    </source>
</reference>
<proteinExistence type="predicted"/>
<sequence>MKKYSEEMALQAANKFSELIYRHSEIIELMVEAEAWDFVRNGIPFDWQVSYEDFKSLVYCNFDNSRLELKIVQDDLVLCIPELNFEHVLGGESTFLKEVFKWSLTMGFSPSVKFVGARSSEEDGKVAFMLTAQLFDHVPENLSSVPTWQRNNDKQNLM</sequence>
<dbReference type="EMBL" id="CP104067">
    <property type="protein sequence ID" value="WAH40711.1"/>
    <property type="molecule type" value="Genomic_DNA"/>
</dbReference>
<dbReference type="RefSeq" id="WP_268004607.1">
    <property type="nucleotide sequence ID" value="NZ_BSUT01000001.1"/>
</dbReference>
<keyword evidence="2" id="KW-1185">Reference proteome</keyword>
<organism evidence="1 2">
    <name type="scientific">Alicyclobacillus fastidiosus</name>
    <dbReference type="NCBI Taxonomy" id="392011"/>
    <lineage>
        <taxon>Bacteria</taxon>
        <taxon>Bacillati</taxon>
        <taxon>Bacillota</taxon>
        <taxon>Bacilli</taxon>
        <taxon>Bacillales</taxon>
        <taxon>Alicyclobacillaceae</taxon>
        <taxon>Alicyclobacillus</taxon>
    </lineage>
</organism>
<gene>
    <name evidence="1" type="ORF">NZD89_20775</name>
</gene>
<protein>
    <submittedName>
        <fullName evidence="1">Uncharacterized protein</fullName>
    </submittedName>
</protein>
<name>A0ABY6ZCX6_9BACL</name>
<dbReference type="Proteomes" id="UP001164761">
    <property type="component" value="Chromosome"/>
</dbReference>
<accession>A0ABY6ZCX6</accession>